<dbReference type="SUPFAM" id="SSF47113">
    <property type="entry name" value="Histone-fold"/>
    <property type="match status" value="1"/>
</dbReference>
<name>A0A0N4ZHM8_PARTI</name>
<dbReference type="Gene3D" id="1.10.20.10">
    <property type="entry name" value="Histone, subunit A"/>
    <property type="match status" value="1"/>
</dbReference>
<evidence type="ECO:0000313" key="2">
    <source>
        <dbReference type="WBParaSite" id="PTRK_0000742533.1"/>
    </source>
</evidence>
<protein>
    <submittedName>
        <fullName evidence="2">Transposase</fullName>
    </submittedName>
</protein>
<proteinExistence type="predicted"/>
<dbReference type="Proteomes" id="UP000038045">
    <property type="component" value="Unplaced"/>
</dbReference>
<dbReference type="InterPro" id="IPR009072">
    <property type="entry name" value="Histone-fold"/>
</dbReference>
<dbReference type="AlphaFoldDB" id="A0A0N4ZHM8"/>
<reference evidence="2" key="1">
    <citation type="submission" date="2017-02" db="UniProtKB">
        <authorList>
            <consortium name="WormBaseParasite"/>
        </authorList>
    </citation>
    <scope>IDENTIFICATION</scope>
</reference>
<dbReference type="WBParaSite" id="PTRK_0000742533.1">
    <property type="protein sequence ID" value="PTRK_0000742533.1"/>
    <property type="gene ID" value="PTRK_0000742533"/>
</dbReference>
<accession>A0A0N4ZHM8</accession>
<evidence type="ECO:0000313" key="1">
    <source>
        <dbReference type="Proteomes" id="UP000038045"/>
    </source>
</evidence>
<dbReference type="GO" id="GO:0046982">
    <property type="term" value="F:protein heterodimerization activity"/>
    <property type="evidence" value="ECO:0007669"/>
    <property type="project" value="InterPro"/>
</dbReference>
<sequence length="77" mass="8852">MTIIIKGKAKVSGKTKARPIKAHFQFLVGRLHRMLCIENYEECVVTDVPLRINSRYLQLAIRNDEELNMLFSCATIT</sequence>
<organism evidence="1 2">
    <name type="scientific">Parastrongyloides trichosuri</name>
    <name type="common">Possum-specific nematode worm</name>
    <dbReference type="NCBI Taxonomy" id="131310"/>
    <lineage>
        <taxon>Eukaryota</taxon>
        <taxon>Metazoa</taxon>
        <taxon>Ecdysozoa</taxon>
        <taxon>Nematoda</taxon>
        <taxon>Chromadorea</taxon>
        <taxon>Rhabditida</taxon>
        <taxon>Tylenchina</taxon>
        <taxon>Panagrolaimomorpha</taxon>
        <taxon>Strongyloidoidea</taxon>
        <taxon>Strongyloididae</taxon>
        <taxon>Parastrongyloides</taxon>
    </lineage>
</organism>
<keyword evidence="1" id="KW-1185">Reference proteome</keyword>
<dbReference type="STRING" id="131310.A0A0N4ZHM8"/>